<dbReference type="SFLD" id="SFLDG00180">
    <property type="entry name" value="muconate_cycloisomerase"/>
    <property type="match status" value="1"/>
</dbReference>
<dbReference type="STRING" id="1168289.GCA_000259075_02371"/>
<dbReference type="OrthoDB" id="9766759at2"/>
<evidence type="ECO:0000313" key="4">
    <source>
        <dbReference type="Proteomes" id="UP000252733"/>
    </source>
</evidence>
<dbReference type="SUPFAM" id="SSF54826">
    <property type="entry name" value="Enolase N-terminal domain-like"/>
    <property type="match status" value="1"/>
</dbReference>
<evidence type="ECO:0000256" key="1">
    <source>
        <dbReference type="ARBA" id="ARBA00022723"/>
    </source>
</evidence>
<dbReference type="SMART" id="SM00922">
    <property type="entry name" value="MR_MLE"/>
    <property type="match status" value="1"/>
</dbReference>
<reference evidence="3 4" key="1">
    <citation type="submission" date="2018-07" db="EMBL/GenBank/DDBJ databases">
        <title>Freshwater and sediment microbial communities from various areas in North America, analyzing microbe dynamics in response to fracking.</title>
        <authorList>
            <person name="Lamendella R."/>
        </authorList>
    </citation>
    <scope>NUCLEOTIDE SEQUENCE [LARGE SCALE GENOMIC DNA]</scope>
    <source>
        <strain evidence="3 4">160A</strain>
    </source>
</reference>
<dbReference type="SFLD" id="SFLDF00009">
    <property type="entry name" value="o-succinylbenzoate_synthase"/>
    <property type="match status" value="1"/>
</dbReference>
<dbReference type="GO" id="GO:0016854">
    <property type="term" value="F:racemase and epimerase activity"/>
    <property type="evidence" value="ECO:0007669"/>
    <property type="project" value="UniProtKB-ARBA"/>
</dbReference>
<dbReference type="PANTHER" id="PTHR48073">
    <property type="entry name" value="O-SUCCINYLBENZOATE SYNTHASE-RELATED"/>
    <property type="match status" value="1"/>
</dbReference>
<protein>
    <submittedName>
        <fullName evidence="3">O-succinylbenzoate synthase</fullName>
    </submittedName>
</protein>
<dbReference type="EMBL" id="QPIZ01000031">
    <property type="protein sequence ID" value="RCW29131.1"/>
    <property type="molecule type" value="Genomic_DNA"/>
</dbReference>
<organism evidence="3 4">
    <name type="scientific">Marinilabilia salmonicolor</name>
    <dbReference type="NCBI Taxonomy" id="989"/>
    <lineage>
        <taxon>Bacteria</taxon>
        <taxon>Pseudomonadati</taxon>
        <taxon>Bacteroidota</taxon>
        <taxon>Bacteroidia</taxon>
        <taxon>Marinilabiliales</taxon>
        <taxon>Marinilabiliaceae</taxon>
        <taxon>Marinilabilia</taxon>
    </lineage>
</organism>
<sequence length="340" mass="37657">MLKATFRPYTLKFKTPGGTSRGVLTEKTSWFITVWDEKNPDIKGIGECSVLPKLSPDDRPNIETKLEDVARNTDLLKSNFHTALADWPAIRFALETALLDLGNGGNQELFPGPFTSGTKGIPINGLIWMGSPNEMKQQIEEKLNAGFRCLKMKIGAIDFQQEYNILKKLRSTFSPKDLELRVDANGAFSASEAPSILEKLAELNIHSIEQPIKAGQWQEMAQICESTPLPVALDEELIGIDEPARKEQLLQTIRPQYIILKPSLTGGFKASEEWISAAENNNTGWWVTSALESNIGLNAIAQWTATLNNPMPQGLGTGQVFSNNTKSSLTIKIGELWMKK</sequence>
<keyword evidence="1" id="KW-0479">Metal-binding</keyword>
<dbReference type="GO" id="GO:0046872">
    <property type="term" value="F:metal ion binding"/>
    <property type="evidence" value="ECO:0007669"/>
    <property type="project" value="UniProtKB-KW"/>
</dbReference>
<feature type="domain" description="Mandelate racemase/muconate lactonizing enzyme C-terminal" evidence="2">
    <location>
        <begin position="132"/>
        <end position="230"/>
    </location>
</feature>
<dbReference type="Proteomes" id="UP000252733">
    <property type="component" value="Unassembled WGS sequence"/>
</dbReference>
<dbReference type="InterPro" id="IPR036849">
    <property type="entry name" value="Enolase-like_C_sf"/>
</dbReference>
<dbReference type="PROSITE" id="PS00909">
    <property type="entry name" value="MR_MLE_2"/>
    <property type="match status" value="1"/>
</dbReference>
<dbReference type="CDD" id="cd03320">
    <property type="entry name" value="OSBS"/>
    <property type="match status" value="1"/>
</dbReference>
<gene>
    <name evidence="3" type="ORF">DFO77_13132</name>
</gene>
<dbReference type="InterPro" id="IPR013342">
    <property type="entry name" value="Mandelate_racemase_C"/>
</dbReference>
<proteinExistence type="predicted"/>
<dbReference type="SUPFAM" id="SSF51604">
    <property type="entry name" value="Enolase C-terminal domain-like"/>
    <property type="match status" value="1"/>
</dbReference>
<dbReference type="InterPro" id="IPR018110">
    <property type="entry name" value="Mandel_Rmase/mucon_lact_enz_CS"/>
</dbReference>
<dbReference type="InterPro" id="IPR029017">
    <property type="entry name" value="Enolase-like_N"/>
</dbReference>
<accession>A0A2T0XAN2</accession>
<keyword evidence="4" id="KW-1185">Reference proteome</keyword>
<dbReference type="SFLD" id="SFLDS00001">
    <property type="entry name" value="Enolase"/>
    <property type="match status" value="1"/>
</dbReference>
<evidence type="ECO:0000313" key="3">
    <source>
        <dbReference type="EMBL" id="RCW29131.1"/>
    </source>
</evidence>
<dbReference type="Pfam" id="PF13378">
    <property type="entry name" value="MR_MLE_C"/>
    <property type="match status" value="1"/>
</dbReference>
<name>A0A2T0XAN2_9BACT</name>
<dbReference type="Gene3D" id="3.20.20.120">
    <property type="entry name" value="Enolase-like C-terminal domain"/>
    <property type="match status" value="1"/>
</dbReference>
<evidence type="ECO:0000259" key="2">
    <source>
        <dbReference type="SMART" id="SM00922"/>
    </source>
</evidence>
<dbReference type="Gene3D" id="3.30.390.10">
    <property type="entry name" value="Enolase-like, N-terminal domain"/>
    <property type="match status" value="1"/>
</dbReference>
<dbReference type="PANTHER" id="PTHR48073:SF2">
    <property type="entry name" value="O-SUCCINYLBENZOATE SYNTHASE"/>
    <property type="match status" value="1"/>
</dbReference>
<comment type="caution">
    <text evidence="3">The sequence shown here is derived from an EMBL/GenBank/DDBJ whole genome shotgun (WGS) entry which is preliminary data.</text>
</comment>
<dbReference type="AlphaFoldDB" id="A0A2T0XAN2"/>
<dbReference type="GO" id="GO:0009063">
    <property type="term" value="P:amino acid catabolic process"/>
    <property type="evidence" value="ECO:0007669"/>
    <property type="project" value="InterPro"/>
</dbReference>
<dbReference type="RefSeq" id="WP_106154184.1">
    <property type="nucleotide sequence ID" value="NZ_PVTS01000017.1"/>
</dbReference>
<dbReference type="InterPro" id="IPR029065">
    <property type="entry name" value="Enolase_C-like"/>
</dbReference>